<gene>
    <name evidence="1" type="ORF">RM812_01215</name>
</gene>
<dbReference type="RefSeq" id="WP_311570460.1">
    <property type="nucleotide sequence ID" value="NZ_JAVRFH010000001.1"/>
</dbReference>
<evidence type="ECO:0000313" key="2">
    <source>
        <dbReference type="Proteomes" id="UP001180724"/>
    </source>
</evidence>
<reference evidence="1" key="1">
    <citation type="submission" date="2024-05" db="EMBL/GenBank/DDBJ databases">
        <title>30 novel species of actinomycetes from the DSMZ collection.</title>
        <authorList>
            <person name="Nouioui I."/>
        </authorList>
    </citation>
    <scope>NUCLEOTIDE SEQUENCE</scope>
    <source>
        <strain evidence="1">DSM 40712</strain>
    </source>
</reference>
<dbReference type="Proteomes" id="UP001180724">
    <property type="component" value="Unassembled WGS sequence"/>
</dbReference>
<protein>
    <submittedName>
        <fullName evidence="1">Uncharacterized protein</fullName>
    </submittedName>
</protein>
<sequence length="55" mass="5868">MAAVGVVQVHCPECDVAVPITMTVKSLTREGDKLIVNLEPDLIDAMVHVWTHGAG</sequence>
<comment type="caution">
    <text evidence="1">The sequence shown here is derived from an EMBL/GenBank/DDBJ whole genome shotgun (WGS) entry which is preliminary data.</text>
</comment>
<proteinExistence type="predicted"/>
<accession>A0ABU3AFB6</accession>
<keyword evidence="2" id="KW-1185">Reference proteome</keyword>
<name>A0ABU3AFB6_9ACTN</name>
<dbReference type="EMBL" id="JAVRFH010000001">
    <property type="protein sequence ID" value="MDT0608871.1"/>
    <property type="molecule type" value="Genomic_DNA"/>
</dbReference>
<evidence type="ECO:0000313" key="1">
    <source>
        <dbReference type="EMBL" id="MDT0608871.1"/>
    </source>
</evidence>
<organism evidence="1 2">
    <name type="scientific">Streptomyces lancefieldiae</name>
    <dbReference type="NCBI Taxonomy" id="3075520"/>
    <lineage>
        <taxon>Bacteria</taxon>
        <taxon>Bacillati</taxon>
        <taxon>Actinomycetota</taxon>
        <taxon>Actinomycetes</taxon>
        <taxon>Kitasatosporales</taxon>
        <taxon>Streptomycetaceae</taxon>
        <taxon>Streptomyces</taxon>
    </lineage>
</organism>